<evidence type="ECO:0000256" key="3">
    <source>
        <dbReference type="ARBA" id="ARBA00023125"/>
    </source>
</evidence>
<dbReference type="InterPro" id="IPR036955">
    <property type="entry name" value="AP2/ERF_dom_sf"/>
</dbReference>
<protein>
    <submittedName>
        <fullName evidence="9">Ethylene-responsive transcription factor ERF062</fullName>
    </submittedName>
</protein>
<evidence type="ECO:0000256" key="5">
    <source>
        <dbReference type="ARBA" id="ARBA00023242"/>
    </source>
</evidence>
<sequence length="135" mass="15765">MALLQKTVELLDLEQLTVTEPYDSEPIPNAASSRSLTVIDERRRPWTFGYRVTRRGRVLSGPHWQNFIRDTRIYIQYTLRLIALLFIYPWGKWAAEIRDPRKGVTVWLGTFDTAEAAARAYDAEARRIRDKKAKI</sequence>
<evidence type="ECO:0000256" key="6">
    <source>
        <dbReference type="ARBA" id="ARBA00024343"/>
    </source>
</evidence>
<feature type="domain" description="AP2/ERF" evidence="7">
    <location>
        <begin position="78"/>
        <end position="135"/>
    </location>
</feature>
<keyword evidence="2" id="KW-0805">Transcription regulation</keyword>
<evidence type="ECO:0000313" key="8">
    <source>
        <dbReference type="Proteomes" id="UP000818029"/>
    </source>
</evidence>
<keyword evidence="4" id="KW-0804">Transcription</keyword>
<dbReference type="RefSeq" id="XP_040951738.1">
    <property type="nucleotide sequence ID" value="XM_041095804.1"/>
</dbReference>
<gene>
    <name evidence="9" type="primary">LOC121218516</name>
</gene>
<dbReference type="SUPFAM" id="SSF54171">
    <property type="entry name" value="DNA-binding domain"/>
    <property type="match status" value="1"/>
</dbReference>
<proteinExistence type="inferred from homology"/>
<organism evidence="8 9">
    <name type="scientific">Gossypium hirsutum</name>
    <name type="common">Upland cotton</name>
    <name type="synonym">Gossypium mexicanum</name>
    <dbReference type="NCBI Taxonomy" id="3635"/>
    <lineage>
        <taxon>Eukaryota</taxon>
        <taxon>Viridiplantae</taxon>
        <taxon>Streptophyta</taxon>
        <taxon>Embryophyta</taxon>
        <taxon>Tracheophyta</taxon>
        <taxon>Spermatophyta</taxon>
        <taxon>Magnoliopsida</taxon>
        <taxon>eudicotyledons</taxon>
        <taxon>Gunneridae</taxon>
        <taxon>Pentapetalae</taxon>
        <taxon>rosids</taxon>
        <taxon>malvids</taxon>
        <taxon>Malvales</taxon>
        <taxon>Malvaceae</taxon>
        <taxon>Malvoideae</taxon>
        <taxon>Gossypium</taxon>
    </lineage>
</organism>
<name>A0ABM3AA34_GOSHI</name>
<evidence type="ECO:0000256" key="2">
    <source>
        <dbReference type="ARBA" id="ARBA00023015"/>
    </source>
</evidence>
<accession>A0ABM3AA34</accession>
<evidence type="ECO:0000313" key="9">
    <source>
        <dbReference type="RefSeq" id="XP_040951738.1"/>
    </source>
</evidence>
<dbReference type="PANTHER" id="PTHR31190">
    <property type="entry name" value="DNA-BINDING DOMAIN"/>
    <property type="match status" value="1"/>
</dbReference>
<keyword evidence="3" id="KW-0238">DNA-binding</keyword>
<evidence type="ECO:0000259" key="7">
    <source>
        <dbReference type="PROSITE" id="PS51032"/>
    </source>
</evidence>
<dbReference type="Gene3D" id="3.30.730.10">
    <property type="entry name" value="AP2/ERF domain"/>
    <property type="match status" value="1"/>
</dbReference>
<dbReference type="InterPro" id="IPR001471">
    <property type="entry name" value="AP2/ERF_dom"/>
</dbReference>
<dbReference type="Pfam" id="PF00847">
    <property type="entry name" value="AP2"/>
    <property type="match status" value="1"/>
</dbReference>
<comment type="similarity">
    <text evidence="6">Belongs to the AP2/ERF transcription factor family. ERF subfamily.</text>
</comment>
<dbReference type="InterPro" id="IPR016177">
    <property type="entry name" value="DNA-bd_dom_sf"/>
</dbReference>
<comment type="subcellular location">
    <subcellularLocation>
        <location evidence="1">Nucleus</location>
    </subcellularLocation>
</comment>
<keyword evidence="8" id="KW-1185">Reference proteome</keyword>
<dbReference type="PANTHER" id="PTHR31190:SF142">
    <property type="entry name" value="ETHYLENE-RESPONSIVE TRANSCRIPTION FACTOR RAP2-3"/>
    <property type="match status" value="1"/>
</dbReference>
<reference evidence="8" key="1">
    <citation type="journal article" date="2020" name="Nat. Genet.">
        <title>Genomic diversifications of five Gossypium allopolyploid species and their impact on cotton improvement.</title>
        <authorList>
            <person name="Chen Z.J."/>
            <person name="Sreedasyam A."/>
            <person name="Ando A."/>
            <person name="Song Q."/>
            <person name="De Santiago L.M."/>
            <person name="Hulse-Kemp A.M."/>
            <person name="Ding M."/>
            <person name="Ye W."/>
            <person name="Kirkbride R.C."/>
            <person name="Jenkins J."/>
            <person name="Plott C."/>
            <person name="Lovell J."/>
            <person name="Lin Y.M."/>
            <person name="Vaughn R."/>
            <person name="Liu B."/>
            <person name="Simpson S."/>
            <person name="Scheffler B.E."/>
            <person name="Wen L."/>
            <person name="Saski C.A."/>
            <person name="Grover C.E."/>
            <person name="Hu G."/>
            <person name="Conover J.L."/>
            <person name="Carlson J.W."/>
            <person name="Shu S."/>
            <person name="Boston L.B."/>
            <person name="Williams M."/>
            <person name="Peterson D.G."/>
            <person name="McGee K."/>
            <person name="Jones D.C."/>
            <person name="Wendel J.F."/>
            <person name="Stelly D.M."/>
            <person name="Grimwood J."/>
            <person name="Schmutz J."/>
        </authorList>
    </citation>
    <scope>NUCLEOTIDE SEQUENCE [LARGE SCALE GENOMIC DNA]</scope>
    <source>
        <strain evidence="8">cv. TM-1</strain>
    </source>
</reference>
<evidence type="ECO:0000256" key="4">
    <source>
        <dbReference type="ARBA" id="ARBA00023163"/>
    </source>
</evidence>
<reference evidence="9" key="2">
    <citation type="submission" date="2025-08" db="UniProtKB">
        <authorList>
            <consortium name="RefSeq"/>
        </authorList>
    </citation>
    <scope>IDENTIFICATION</scope>
</reference>
<dbReference type="InterPro" id="IPR044808">
    <property type="entry name" value="ERF_plant"/>
</dbReference>
<dbReference type="GeneID" id="121218516"/>
<dbReference type="Proteomes" id="UP000818029">
    <property type="component" value="Chromosome A03"/>
</dbReference>
<dbReference type="SMART" id="SM00380">
    <property type="entry name" value="AP2"/>
    <property type="match status" value="1"/>
</dbReference>
<dbReference type="PROSITE" id="PS51032">
    <property type="entry name" value="AP2_ERF"/>
    <property type="match status" value="1"/>
</dbReference>
<keyword evidence="5" id="KW-0539">Nucleus</keyword>
<evidence type="ECO:0000256" key="1">
    <source>
        <dbReference type="ARBA" id="ARBA00004123"/>
    </source>
</evidence>